<keyword evidence="4" id="KW-1185">Reference proteome</keyword>
<accession>C4XHM1</accession>
<dbReference type="HOGENOM" id="CLU_116290_0_0_7"/>
<keyword evidence="1" id="KW-0145">Chemotaxis</keyword>
<dbReference type="Pfam" id="PF13690">
    <property type="entry name" value="CheX"/>
    <property type="match status" value="1"/>
</dbReference>
<proteinExistence type="predicted"/>
<dbReference type="STRING" id="573370.DMR_29040"/>
<dbReference type="RefSeq" id="WP_015861559.1">
    <property type="nucleotide sequence ID" value="NC_012796.1"/>
</dbReference>
<dbReference type="AlphaFoldDB" id="C4XHM1"/>
<evidence type="ECO:0000259" key="2">
    <source>
        <dbReference type="Pfam" id="PF13690"/>
    </source>
</evidence>
<dbReference type="PANTHER" id="PTHR39452:SF1">
    <property type="entry name" value="CHEY-P PHOSPHATASE CHEX"/>
    <property type="match status" value="1"/>
</dbReference>
<name>C4XHM1_SOLM1</name>
<dbReference type="OrthoDB" id="9790435at2"/>
<dbReference type="InterPro" id="IPR028976">
    <property type="entry name" value="CheC-like_sf"/>
</dbReference>
<dbReference type="eggNOG" id="COG1406">
    <property type="taxonomic scope" value="Bacteria"/>
</dbReference>
<evidence type="ECO:0000313" key="4">
    <source>
        <dbReference type="Proteomes" id="UP000009071"/>
    </source>
</evidence>
<dbReference type="InterPro" id="IPR038756">
    <property type="entry name" value="CheX-like"/>
</dbReference>
<feature type="domain" description="Chemotaxis phosphatase CheX-like" evidence="2">
    <location>
        <begin position="45"/>
        <end position="142"/>
    </location>
</feature>
<dbReference type="Gene3D" id="3.40.1550.10">
    <property type="entry name" value="CheC-like"/>
    <property type="match status" value="1"/>
</dbReference>
<protein>
    <submittedName>
        <fullName evidence="3">Chemotaxis protein CheX</fullName>
    </submittedName>
</protein>
<organism evidence="3 4">
    <name type="scientific">Solidesulfovibrio magneticus (strain ATCC 700980 / DSM 13731 / RS-1)</name>
    <name type="common">Desulfovibrio magneticus</name>
    <dbReference type="NCBI Taxonomy" id="573370"/>
    <lineage>
        <taxon>Bacteria</taxon>
        <taxon>Pseudomonadati</taxon>
        <taxon>Thermodesulfobacteriota</taxon>
        <taxon>Desulfovibrionia</taxon>
        <taxon>Desulfovibrionales</taxon>
        <taxon>Desulfovibrionaceae</taxon>
        <taxon>Solidesulfovibrio</taxon>
    </lineage>
</organism>
<dbReference type="GO" id="GO:0006935">
    <property type="term" value="P:chemotaxis"/>
    <property type="evidence" value="ECO:0007669"/>
    <property type="project" value="UniProtKB-KW"/>
</dbReference>
<sequence length="158" mass="17198">MHEDYITLAKPFIQATQHVISTMAFVQATPGKPYVKKGLTAPGDVSAIIGFTGDRNGTMALSFTKKCAIFILKNMLGDDIQDIVQDIKETVGELTNMISGQSRANLSQMGINLQASIPTIILGDNHTIEHMKQCTIVTTPFNTSSGDFFVEFSLEQLA</sequence>
<gene>
    <name evidence="3" type="ordered locus">DMR_29040</name>
</gene>
<dbReference type="EMBL" id="AP010904">
    <property type="protein sequence ID" value="BAH76395.1"/>
    <property type="molecule type" value="Genomic_DNA"/>
</dbReference>
<dbReference type="Proteomes" id="UP000009071">
    <property type="component" value="Chromosome"/>
</dbReference>
<dbReference type="InterPro" id="IPR028051">
    <property type="entry name" value="CheX-like_dom"/>
</dbReference>
<dbReference type="KEGG" id="dma:DMR_29040"/>
<dbReference type="PANTHER" id="PTHR39452">
    <property type="entry name" value="CHEY-P PHOSPHATASE CHEX"/>
    <property type="match status" value="1"/>
</dbReference>
<evidence type="ECO:0000256" key="1">
    <source>
        <dbReference type="ARBA" id="ARBA00022500"/>
    </source>
</evidence>
<reference evidence="3 4" key="1">
    <citation type="journal article" date="2009" name="Genome Res.">
        <title>Whole genome sequence of Desulfovibrio magneticus strain RS-1 revealed common gene clusters in magnetotactic bacteria.</title>
        <authorList>
            <person name="Nakazawa H."/>
            <person name="Arakaki A."/>
            <person name="Narita-Yamada S."/>
            <person name="Yashiro I."/>
            <person name="Jinno K."/>
            <person name="Aoki N."/>
            <person name="Tsuruyama A."/>
            <person name="Okamura Y."/>
            <person name="Tanikawa S."/>
            <person name="Fujita N."/>
            <person name="Takeyama H."/>
            <person name="Matsunaga T."/>
        </authorList>
    </citation>
    <scope>NUCLEOTIDE SEQUENCE [LARGE SCALE GENOMIC DNA]</scope>
    <source>
        <strain evidence="4">ATCC 700980 / DSM 13731 / RS-1</strain>
    </source>
</reference>
<evidence type="ECO:0000313" key="3">
    <source>
        <dbReference type="EMBL" id="BAH76395.1"/>
    </source>
</evidence>
<dbReference type="CDD" id="cd17906">
    <property type="entry name" value="CheX"/>
    <property type="match status" value="1"/>
</dbReference>
<dbReference type="SUPFAM" id="SSF103039">
    <property type="entry name" value="CheC-like"/>
    <property type="match status" value="1"/>
</dbReference>